<evidence type="ECO:0000313" key="4">
    <source>
        <dbReference type="EMBL" id="WQG93084.1"/>
    </source>
</evidence>
<feature type="region of interest" description="Disordered" evidence="1">
    <location>
        <begin position="278"/>
        <end position="301"/>
    </location>
</feature>
<dbReference type="Proteomes" id="UP000183788">
    <property type="component" value="Unassembled WGS sequence"/>
</dbReference>
<dbReference type="PROSITE" id="PS51257">
    <property type="entry name" value="PROKAR_LIPOPROTEIN"/>
    <property type="match status" value="1"/>
</dbReference>
<dbReference type="EMBL" id="CP140154">
    <property type="protein sequence ID" value="WQG93084.1"/>
    <property type="molecule type" value="Genomic_DNA"/>
</dbReference>
<organism evidence="3 5">
    <name type="scientific">Chitinophaga sancti</name>
    <dbReference type="NCBI Taxonomy" id="1004"/>
    <lineage>
        <taxon>Bacteria</taxon>
        <taxon>Pseudomonadati</taxon>
        <taxon>Bacteroidota</taxon>
        <taxon>Chitinophagia</taxon>
        <taxon>Chitinophagales</taxon>
        <taxon>Chitinophagaceae</taxon>
        <taxon>Chitinophaga</taxon>
    </lineage>
</organism>
<evidence type="ECO:0000313" key="3">
    <source>
        <dbReference type="EMBL" id="SFW57452.1"/>
    </source>
</evidence>
<keyword evidence="2" id="KW-0732">Signal</keyword>
<feature type="compositionally biased region" description="Polar residues" evidence="1">
    <location>
        <begin position="280"/>
        <end position="301"/>
    </location>
</feature>
<dbReference type="STRING" id="1004.SAMN05661012_02682"/>
<dbReference type="PANTHER" id="PTHR41339:SF1">
    <property type="entry name" value="SECRETED PROTEIN"/>
    <property type="match status" value="1"/>
</dbReference>
<dbReference type="RefSeq" id="WP_072360763.1">
    <property type="nucleotide sequence ID" value="NZ_CBHWAX010000076.1"/>
</dbReference>
<evidence type="ECO:0000313" key="5">
    <source>
        <dbReference type="Proteomes" id="UP000183788"/>
    </source>
</evidence>
<dbReference type="PANTHER" id="PTHR41339">
    <property type="entry name" value="LIPL48"/>
    <property type="match status" value="1"/>
</dbReference>
<dbReference type="OrthoDB" id="1521716at2"/>
<evidence type="ECO:0000256" key="1">
    <source>
        <dbReference type="SAM" id="MobiDB-lite"/>
    </source>
</evidence>
<feature type="signal peptide" evidence="2">
    <location>
        <begin position="1"/>
        <end position="19"/>
    </location>
</feature>
<dbReference type="AlphaFoldDB" id="A0A1K1QCK8"/>
<keyword evidence="6" id="KW-1185">Reference proteome</keyword>
<reference evidence="4 6" key="2">
    <citation type="submission" date="2023-11" db="EMBL/GenBank/DDBJ databases">
        <title>MicrobeMod: A computational toolkit for identifying prokaryotic methylation and restriction-modification with nanopore sequencing.</title>
        <authorList>
            <person name="Crits-Christoph A."/>
            <person name="Kang S.C."/>
            <person name="Lee H."/>
            <person name="Ostrov N."/>
        </authorList>
    </citation>
    <scope>NUCLEOTIDE SEQUENCE [LARGE SCALE GENOMIC DNA]</scope>
    <source>
        <strain evidence="4 6">ATCC 23090</strain>
    </source>
</reference>
<feature type="chain" id="PRO_5012430673" evidence="2">
    <location>
        <begin position="20"/>
        <end position="466"/>
    </location>
</feature>
<reference evidence="3 5" key="1">
    <citation type="submission" date="2016-11" db="EMBL/GenBank/DDBJ databases">
        <authorList>
            <person name="Jaros S."/>
            <person name="Januszkiewicz K."/>
            <person name="Wedrychowicz H."/>
        </authorList>
    </citation>
    <scope>NUCLEOTIDE SEQUENCE [LARGE SCALE GENOMIC DNA]</scope>
    <source>
        <strain evidence="3 5">DSM 784</strain>
    </source>
</reference>
<gene>
    <name evidence="3" type="ORF">SAMN05661012_02682</name>
    <name evidence="4" type="ORF">SR876_16305</name>
</gene>
<protein>
    <submittedName>
        <fullName evidence="3">Uncharacterized protein</fullName>
    </submittedName>
</protein>
<name>A0A1K1QCK8_9BACT</name>
<evidence type="ECO:0000256" key="2">
    <source>
        <dbReference type="SAM" id="SignalP"/>
    </source>
</evidence>
<sequence length="466" mass="47807">MKRKPLIFAALATVAVISAALVSSCKKDASAVGDRALSATQVVPTNSTLSGVLGSGHNVVDTIHLTSSVAWHLSGLVYVDSADVLIVDPGTFVYGDLSTSSSVPGGGLVIVRGAKILAQGTANAPIVFTSANTSAPASGDWSGVVILGNAPSNSNGRVQVEGIPTNPPANATFGGNTGTVATDNSGILQYVRIEYGGYELSTDNEINGLTLGGVGSGTTIDHIEIYKSKDDAIEFFGGTVNVSYIVAVDALDDMFDFDNGYSGTINYALGLSDTTRADKSQSNGIESDNNATGDSTATPVTRPTINHMTIVGVTPTRASVTNSQPSGTGKYGRLAHLRRSSRFAISNSLFLGFNTGFSLDGQLGNTPCAYFRGLSTLTNNIVHAYATPFGVEGTSPCSVTLSSGNLAITNASNANAAIQLVAPFARPTTATAANWFPVSAASIANTRGAGAFSFGGTDWTAGWSKY</sequence>
<accession>A0A1K1QCK8</accession>
<dbReference type="Proteomes" id="UP001326715">
    <property type="component" value="Chromosome"/>
</dbReference>
<proteinExistence type="predicted"/>
<dbReference type="EMBL" id="FPIZ01000007">
    <property type="protein sequence ID" value="SFW57452.1"/>
    <property type="molecule type" value="Genomic_DNA"/>
</dbReference>
<evidence type="ECO:0000313" key="6">
    <source>
        <dbReference type="Proteomes" id="UP001326715"/>
    </source>
</evidence>